<evidence type="ECO:0000256" key="1">
    <source>
        <dbReference type="SAM" id="MobiDB-lite"/>
    </source>
</evidence>
<feature type="transmembrane region" description="Helical" evidence="2">
    <location>
        <begin position="377"/>
        <end position="405"/>
    </location>
</feature>
<dbReference type="PANTHER" id="PTHR34219:SF1">
    <property type="entry name" value="PEPSY DOMAIN-CONTAINING PROTEIN"/>
    <property type="match status" value="1"/>
</dbReference>
<accession>A0ABX6IFI4</accession>
<keyword evidence="2" id="KW-0812">Transmembrane</keyword>
<name>A0ABX6IFI4_9ACTN</name>
<dbReference type="InterPro" id="IPR005625">
    <property type="entry name" value="PepSY-ass_TM"/>
</dbReference>
<keyword evidence="2" id="KW-1133">Transmembrane helix</keyword>
<evidence type="ECO:0000256" key="2">
    <source>
        <dbReference type="SAM" id="Phobius"/>
    </source>
</evidence>
<gene>
    <name evidence="3" type="ORF">GII31_06545</name>
</gene>
<dbReference type="Pfam" id="PF03929">
    <property type="entry name" value="PepSY_TM"/>
    <property type="match status" value="1"/>
</dbReference>
<feature type="transmembrane region" description="Helical" evidence="2">
    <location>
        <begin position="30"/>
        <end position="55"/>
    </location>
</feature>
<feature type="transmembrane region" description="Helical" evidence="2">
    <location>
        <begin position="171"/>
        <end position="189"/>
    </location>
</feature>
<organism evidence="3 4">
    <name type="scientific">Gordonia pseudamarae</name>
    <dbReference type="NCBI Taxonomy" id="2831662"/>
    <lineage>
        <taxon>Bacteria</taxon>
        <taxon>Bacillati</taxon>
        <taxon>Actinomycetota</taxon>
        <taxon>Actinomycetes</taxon>
        <taxon>Mycobacteriales</taxon>
        <taxon>Gordoniaceae</taxon>
        <taxon>Gordonia</taxon>
    </lineage>
</organism>
<dbReference type="Proteomes" id="UP001059836">
    <property type="component" value="Chromosome"/>
</dbReference>
<proteinExistence type="predicted"/>
<keyword evidence="4" id="KW-1185">Reference proteome</keyword>
<dbReference type="PANTHER" id="PTHR34219">
    <property type="entry name" value="IRON-REGULATED INNER MEMBRANE PROTEIN-RELATED"/>
    <property type="match status" value="1"/>
</dbReference>
<dbReference type="RefSeq" id="WP_213247896.1">
    <property type="nucleotide sequence ID" value="NZ_CP045806.1"/>
</dbReference>
<sequence>MSVIDHSPSAGTGAADPSPPRSWVPLLKRLHFYAGILIAPFLLVAAVTGGLYAVAPTVEKFVYADLLTTDSSGSPAPLADQVRAAQLRFPDLMVSAVRPPASAGDTTRVLFADPSLGESETRAVFIDPVSTDVVGDSVSYGSAAALPLRTWLSGLHRNLHLGEPGRLYSELAASWLWVVALGGLMLWVARYRNKRRNNPAKARLATVDRSARGRTRNLNWHGVLGIWIALGLLMLSATGLTWSRYAGENVGDLRSALSWTTPSVNTDLGAEPDAPSSGGGHDHGHGASSSGADTTVVTRNVGRLDAVLAAAREAGIDDAVQVGIPSTPHTAFTVTEVRREWQLSPSSVAVEGDSGDIVDISWFGDWPLAAKLTTWGIALHMGLLFGLASQLALAALAVVLVIVIVRGYAMWWQRRPRNESRPTGTPPVRGPWRRVPPAAGVAGLVAVVAVGWFLPLLGIPLLVFLSADGAVGAWTRHRATMT</sequence>
<feature type="transmembrane region" description="Helical" evidence="2">
    <location>
        <begin position="218"/>
        <end position="242"/>
    </location>
</feature>
<feature type="region of interest" description="Disordered" evidence="1">
    <location>
        <begin position="264"/>
        <end position="294"/>
    </location>
</feature>
<dbReference type="EMBL" id="CP045809">
    <property type="protein sequence ID" value="QHN34606.1"/>
    <property type="molecule type" value="Genomic_DNA"/>
</dbReference>
<keyword evidence="2" id="KW-0472">Membrane</keyword>
<reference evidence="3" key="1">
    <citation type="journal article" date="2021" name="Nat. Microbiol.">
        <title>Cocultivation of an ultrasmall environmental parasitic bacterium with lytic ability against bacteria associated with wastewater foams.</title>
        <authorList>
            <person name="Batinovic S."/>
            <person name="Rose J.J.A."/>
            <person name="Ratcliffe J."/>
            <person name="Seviour R.J."/>
            <person name="Petrovski S."/>
        </authorList>
    </citation>
    <scope>NUCLEOTIDE SEQUENCE</scope>
    <source>
        <strain evidence="3">CON9</strain>
    </source>
</reference>
<evidence type="ECO:0000313" key="3">
    <source>
        <dbReference type="EMBL" id="QHN34606.1"/>
    </source>
</evidence>
<protein>
    <submittedName>
        <fullName evidence="3">PepSY domain-containing protein</fullName>
    </submittedName>
</protein>
<feature type="transmembrane region" description="Helical" evidence="2">
    <location>
        <begin position="439"/>
        <end position="465"/>
    </location>
</feature>
<evidence type="ECO:0000313" key="4">
    <source>
        <dbReference type="Proteomes" id="UP001059836"/>
    </source>
</evidence>